<name>F3NAZ9_9ACTN</name>
<dbReference type="AlphaFoldDB" id="F3NAZ9"/>
<dbReference type="EMBL" id="AEYX01000002">
    <property type="protein sequence ID" value="EGG49458.1"/>
    <property type="molecule type" value="Genomic_DNA"/>
</dbReference>
<comment type="caution">
    <text evidence="2">The sequence shown here is derived from an EMBL/GenBank/DDBJ whole genome shotgun (WGS) entry which is preliminary data.</text>
</comment>
<accession>F3NAZ9</accession>
<keyword evidence="3" id="KW-1185">Reference proteome</keyword>
<gene>
    <name evidence="2" type="ORF">SGM_0533</name>
</gene>
<dbReference type="Proteomes" id="UP000003022">
    <property type="component" value="Unassembled WGS sequence"/>
</dbReference>
<reference evidence="2 3" key="1">
    <citation type="journal article" date="2011" name="J. Bacteriol.">
        <title>Draft genome sequence of the marine bacterium Streptomyces griseoaurantiacus M045, which produces novel manumycin-type antibiotics with a pABA core component.</title>
        <authorList>
            <person name="Li F."/>
            <person name="Jiang P."/>
            <person name="Zheng H."/>
            <person name="Wang S."/>
            <person name="Zhao G."/>
            <person name="Qin S."/>
            <person name="Liu Z."/>
        </authorList>
    </citation>
    <scope>NUCLEOTIDE SEQUENCE [LARGE SCALE GENOMIC DNA]</scope>
    <source>
        <strain evidence="2 3">M045</strain>
    </source>
</reference>
<sequence>MPSTKNPAIAQTSPTIPRVARSGPPPRSRLRSNRGDPQRDPIRPRERGCAREPFPKPAISTPRTCRSVRA</sequence>
<feature type="compositionally biased region" description="Basic and acidic residues" evidence="1">
    <location>
        <begin position="33"/>
        <end position="54"/>
    </location>
</feature>
<evidence type="ECO:0000256" key="1">
    <source>
        <dbReference type="SAM" id="MobiDB-lite"/>
    </source>
</evidence>
<protein>
    <submittedName>
        <fullName evidence="2">Uncharacterized protein</fullName>
    </submittedName>
</protein>
<evidence type="ECO:0000313" key="2">
    <source>
        <dbReference type="EMBL" id="EGG49458.1"/>
    </source>
</evidence>
<organism evidence="2 3">
    <name type="scientific">Streptomyces griseoaurantiacus M045</name>
    <dbReference type="NCBI Taxonomy" id="996637"/>
    <lineage>
        <taxon>Bacteria</taxon>
        <taxon>Bacillati</taxon>
        <taxon>Actinomycetota</taxon>
        <taxon>Actinomycetes</taxon>
        <taxon>Kitasatosporales</taxon>
        <taxon>Streptomycetaceae</taxon>
        <taxon>Streptomyces</taxon>
        <taxon>Streptomyces aurantiacus group</taxon>
    </lineage>
</organism>
<feature type="compositionally biased region" description="Polar residues" evidence="1">
    <location>
        <begin position="1"/>
        <end position="15"/>
    </location>
</feature>
<feature type="region of interest" description="Disordered" evidence="1">
    <location>
        <begin position="1"/>
        <end position="70"/>
    </location>
</feature>
<proteinExistence type="predicted"/>
<evidence type="ECO:0000313" key="3">
    <source>
        <dbReference type="Proteomes" id="UP000003022"/>
    </source>
</evidence>